<dbReference type="Proteomes" id="UP000746747">
    <property type="component" value="Unassembled WGS sequence"/>
</dbReference>
<reference evidence="1" key="1">
    <citation type="submission" date="2021-09" db="EMBL/GenBank/DDBJ databases">
        <authorList>
            <consortium name="Pathogen Informatics"/>
        </authorList>
    </citation>
    <scope>NUCLEOTIDE SEQUENCE</scope>
</reference>
<name>A0A8J2LW27_9BILA</name>
<accession>A0A8J2LW27</accession>
<evidence type="ECO:0000313" key="1">
    <source>
        <dbReference type="EMBL" id="CAG9534334.1"/>
    </source>
</evidence>
<dbReference type="AlphaFoldDB" id="A0A8J2LW27"/>
<keyword evidence="2" id="KW-1185">Reference proteome</keyword>
<comment type="caution">
    <text evidence="1">The sequence shown here is derived from an EMBL/GenBank/DDBJ whole genome shotgun (WGS) entry which is preliminary data.</text>
</comment>
<dbReference type="EMBL" id="CAKAEH010001302">
    <property type="protein sequence ID" value="CAG9534334.1"/>
    <property type="molecule type" value="Genomic_DNA"/>
</dbReference>
<sequence>MWAIVINHHTTINTHKFYLFRKDANEIRVEGQWDGRVDGEYDVRCYNDGQAISTGNPFCPWASPAPIASAREGNSACGYVFGYVSGYLCVSSTYVCLRCDVLVVDVDIYDMYYTCVYVYPRTEVLKLAIPMAFPMGIGAGSGGQFIKAEVKLSSIRNVYVFSDYLTSQFPKERKKRRNVKIENLQ</sequence>
<organism evidence="1 2">
    <name type="scientific">Cercopithifilaria johnstoni</name>
    <dbReference type="NCBI Taxonomy" id="2874296"/>
    <lineage>
        <taxon>Eukaryota</taxon>
        <taxon>Metazoa</taxon>
        <taxon>Ecdysozoa</taxon>
        <taxon>Nematoda</taxon>
        <taxon>Chromadorea</taxon>
        <taxon>Rhabditida</taxon>
        <taxon>Spirurina</taxon>
        <taxon>Spiruromorpha</taxon>
        <taxon>Filarioidea</taxon>
        <taxon>Onchocercidae</taxon>
        <taxon>Cercopithifilaria</taxon>
    </lineage>
</organism>
<protein>
    <submittedName>
        <fullName evidence="1">Uncharacterized protein</fullName>
    </submittedName>
</protein>
<proteinExistence type="predicted"/>
<evidence type="ECO:0000313" key="2">
    <source>
        <dbReference type="Proteomes" id="UP000746747"/>
    </source>
</evidence>
<gene>
    <name evidence="1" type="ORF">CJOHNSTONI_LOCUS4478</name>
</gene>